<dbReference type="SMART" id="SM01117">
    <property type="entry name" value="Cyt-b5"/>
    <property type="match status" value="1"/>
</dbReference>
<gene>
    <name evidence="11" type="ORF">PHYEVI_LOCUS5087</name>
</gene>
<feature type="domain" description="Cytochrome b5 heme-binding" evidence="10">
    <location>
        <begin position="34"/>
        <end position="110"/>
    </location>
</feature>
<dbReference type="InterPro" id="IPR036400">
    <property type="entry name" value="Cyt_B5-like_heme/steroid_sf"/>
</dbReference>
<dbReference type="PROSITE" id="PS00191">
    <property type="entry name" value="CYTOCHROME_B5_1"/>
    <property type="match status" value="1"/>
</dbReference>
<dbReference type="PROSITE" id="PS50255">
    <property type="entry name" value="CYTOCHROME_B5_2"/>
    <property type="match status" value="1"/>
</dbReference>
<accession>A0A9N9XLJ5</accession>
<evidence type="ECO:0000256" key="9">
    <source>
        <dbReference type="SAM" id="SignalP"/>
    </source>
</evidence>
<keyword evidence="6" id="KW-0472">Membrane</keyword>
<keyword evidence="4 8" id="KW-0479">Metal-binding</keyword>
<feature type="non-terminal residue" evidence="11">
    <location>
        <position position="123"/>
    </location>
</feature>
<dbReference type="EMBL" id="OU900095">
    <property type="protein sequence ID" value="CAG9858700.1"/>
    <property type="molecule type" value="Genomic_DNA"/>
</dbReference>
<evidence type="ECO:0000256" key="1">
    <source>
        <dbReference type="ARBA" id="ARBA00004370"/>
    </source>
</evidence>
<dbReference type="GO" id="GO:0016020">
    <property type="term" value="C:membrane"/>
    <property type="evidence" value="ECO:0007669"/>
    <property type="project" value="UniProtKB-SubCell"/>
</dbReference>
<dbReference type="Pfam" id="PF00173">
    <property type="entry name" value="Cyt-b5"/>
    <property type="match status" value="1"/>
</dbReference>
<keyword evidence="12" id="KW-1185">Reference proteome</keyword>
<reference evidence="11" key="1">
    <citation type="submission" date="2022-01" db="EMBL/GenBank/DDBJ databases">
        <authorList>
            <person name="King R."/>
        </authorList>
    </citation>
    <scope>NUCLEOTIDE SEQUENCE</scope>
</reference>
<keyword evidence="5 8" id="KW-0408">Iron</keyword>
<dbReference type="SUPFAM" id="SSF55856">
    <property type="entry name" value="Cytochrome b5-like heme/steroid binding domain"/>
    <property type="match status" value="1"/>
</dbReference>
<evidence type="ECO:0000256" key="4">
    <source>
        <dbReference type="ARBA" id="ARBA00022723"/>
    </source>
</evidence>
<evidence type="ECO:0000256" key="6">
    <source>
        <dbReference type="ARBA" id="ARBA00023136"/>
    </source>
</evidence>
<evidence type="ECO:0000313" key="11">
    <source>
        <dbReference type="EMBL" id="CAG9858700.1"/>
    </source>
</evidence>
<sequence length="123" mass="13588">MAKVASSLLAAFLPQALPSSVPETEPSRSVSRPQKVITMEEVSWHDSANDCWIIIYDRVYDVTGFLQEHPGGDELLLEYAGREASGAFRGAGHSVSAVRSLDKFWIGELPINERIFRKQGGLK</sequence>
<dbReference type="InterPro" id="IPR018506">
    <property type="entry name" value="Cyt_B5_heme-BS"/>
</dbReference>
<proteinExistence type="inferred from homology"/>
<comment type="subcellular location">
    <subcellularLocation>
        <location evidence="1">Membrane</location>
    </subcellularLocation>
</comment>
<keyword evidence="9" id="KW-0732">Signal</keyword>
<dbReference type="OrthoDB" id="260519at2759"/>
<evidence type="ECO:0000256" key="2">
    <source>
        <dbReference type="ARBA" id="ARBA00022617"/>
    </source>
</evidence>
<feature type="chain" id="PRO_5040168485" description="Cytochrome b5 heme-binding domain-containing protein" evidence="9">
    <location>
        <begin position="19"/>
        <end position="123"/>
    </location>
</feature>
<dbReference type="PRINTS" id="PR00363">
    <property type="entry name" value="CYTOCHROMEB5"/>
</dbReference>
<feature type="signal peptide" evidence="9">
    <location>
        <begin position="1"/>
        <end position="18"/>
    </location>
</feature>
<dbReference type="InterPro" id="IPR001199">
    <property type="entry name" value="Cyt_B5-like_heme/steroid-bd"/>
</dbReference>
<keyword evidence="3" id="KW-0812">Transmembrane</keyword>
<keyword evidence="2 8" id="KW-0349">Heme</keyword>
<evidence type="ECO:0000313" key="12">
    <source>
        <dbReference type="Proteomes" id="UP001153712"/>
    </source>
</evidence>
<dbReference type="Proteomes" id="UP001153712">
    <property type="component" value="Chromosome 2"/>
</dbReference>
<protein>
    <recommendedName>
        <fullName evidence="10">Cytochrome b5 heme-binding domain-containing protein</fullName>
    </recommendedName>
</protein>
<dbReference type="GO" id="GO:0020037">
    <property type="term" value="F:heme binding"/>
    <property type="evidence" value="ECO:0007669"/>
    <property type="project" value="UniProtKB-UniRule"/>
</dbReference>
<evidence type="ECO:0000256" key="7">
    <source>
        <dbReference type="ARBA" id="ARBA00038168"/>
    </source>
</evidence>
<evidence type="ECO:0000259" key="10">
    <source>
        <dbReference type="PROSITE" id="PS50255"/>
    </source>
</evidence>
<dbReference type="PANTHER" id="PTHR19359">
    <property type="entry name" value="CYTOCHROME B5"/>
    <property type="match status" value="1"/>
</dbReference>
<evidence type="ECO:0000256" key="8">
    <source>
        <dbReference type="RuleBase" id="RU362121"/>
    </source>
</evidence>
<name>A0A9N9XLJ5_PHYSR</name>
<dbReference type="InterPro" id="IPR050668">
    <property type="entry name" value="Cytochrome_b5"/>
</dbReference>
<dbReference type="FunFam" id="3.10.120.10:FF:000002">
    <property type="entry name" value="Cytochrome b5 type B"/>
    <property type="match status" value="1"/>
</dbReference>
<evidence type="ECO:0000256" key="3">
    <source>
        <dbReference type="ARBA" id="ARBA00022692"/>
    </source>
</evidence>
<evidence type="ECO:0000256" key="5">
    <source>
        <dbReference type="ARBA" id="ARBA00023004"/>
    </source>
</evidence>
<dbReference type="Gene3D" id="3.10.120.10">
    <property type="entry name" value="Cytochrome b5-like heme/steroid binding domain"/>
    <property type="match status" value="1"/>
</dbReference>
<organism evidence="11 12">
    <name type="scientific">Phyllotreta striolata</name>
    <name type="common">Striped flea beetle</name>
    <name type="synonym">Crioceris striolata</name>
    <dbReference type="NCBI Taxonomy" id="444603"/>
    <lineage>
        <taxon>Eukaryota</taxon>
        <taxon>Metazoa</taxon>
        <taxon>Ecdysozoa</taxon>
        <taxon>Arthropoda</taxon>
        <taxon>Hexapoda</taxon>
        <taxon>Insecta</taxon>
        <taxon>Pterygota</taxon>
        <taxon>Neoptera</taxon>
        <taxon>Endopterygota</taxon>
        <taxon>Coleoptera</taxon>
        <taxon>Polyphaga</taxon>
        <taxon>Cucujiformia</taxon>
        <taxon>Chrysomeloidea</taxon>
        <taxon>Chrysomelidae</taxon>
        <taxon>Galerucinae</taxon>
        <taxon>Alticini</taxon>
        <taxon>Phyllotreta</taxon>
    </lineage>
</organism>
<dbReference type="GO" id="GO:0046872">
    <property type="term" value="F:metal ion binding"/>
    <property type="evidence" value="ECO:0007669"/>
    <property type="project" value="UniProtKB-UniRule"/>
</dbReference>
<comment type="similarity">
    <text evidence="7 8">Belongs to the cytochrome b5 family.</text>
</comment>
<dbReference type="PANTHER" id="PTHR19359:SF41">
    <property type="entry name" value="GEO08203P1"/>
    <property type="match status" value="1"/>
</dbReference>
<dbReference type="AlphaFoldDB" id="A0A9N9XLJ5"/>